<name>A0A402D5Z3_9BACT</name>
<keyword evidence="2" id="KW-0238">DNA-binding</keyword>
<proteinExistence type="predicted"/>
<dbReference type="Pfam" id="PF07729">
    <property type="entry name" value="FCD"/>
    <property type="match status" value="1"/>
</dbReference>
<dbReference type="KEGG" id="ccot:CCAX7_45430"/>
<dbReference type="PANTHER" id="PTHR43537">
    <property type="entry name" value="TRANSCRIPTIONAL REGULATOR, GNTR FAMILY"/>
    <property type="match status" value="1"/>
</dbReference>
<dbReference type="SMART" id="SM00895">
    <property type="entry name" value="FCD"/>
    <property type="match status" value="1"/>
</dbReference>
<dbReference type="EMBL" id="AP025739">
    <property type="protein sequence ID" value="BDI32492.1"/>
    <property type="molecule type" value="Genomic_DNA"/>
</dbReference>
<keyword evidence="5" id="KW-1185">Reference proteome</keyword>
<evidence type="ECO:0000256" key="1">
    <source>
        <dbReference type="ARBA" id="ARBA00023015"/>
    </source>
</evidence>
<dbReference type="PANTHER" id="PTHR43537:SF24">
    <property type="entry name" value="GLUCONATE OPERON TRANSCRIPTIONAL REPRESSOR"/>
    <property type="match status" value="1"/>
</dbReference>
<gene>
    <name evidence="4" type="ORF">CCAX7_45430</name>
</gene>
<dbReference type="Gene3D" id="1.10.10.10">
    <property type="entry name" value="Winged helix-like DNA-binding domain superfamily/Winged helix DNA-binding domain"/>
    <property type="match status" value="1"/>
</dbReference>
<dbReference type="GO" id="GO:0003700">
    <property type="term" value="F:DNA-binding transcription factor activity"/>
    <property type="evidence" value="ECO:0007669"/>
    <property type="project" value="InterPro"/>
</dbReference>
<dbReference type="RefSeq" id="WP_119324908.1">
    <property type="nucleotide sequence ID" value="NZ_AP025739.1"/>
</dbReference>
<dbReference type="InterPro" id="IPR011711">
    <property type="entry name" value="GntR_C"/>
</dbReference>
<reference evidence="4 5" key="1">
    <citation type="journal article" date="2019" name="Int. J. Syst. Evol. Microbiol.">
        <title>Capsulimonas corticalis gen. nov., sp. nov., an aerobic capsulated bacterium, of a novel bacterial order, Capsulimonadales ord. nov., of the class Armatimonadia of the phylum Armatimonadetes.</title>
        <authorList>
            <person name="Li J."/>
            <person name="Kudo C."/>
            <person name="Tonouchi A."/>
        </authorList>
    </citation>
    <scope>NUCLEOTIDE SEQUENCE [LARGE SCALE GENOMIC DNA]</scope>
    <source>
        <strain evidence="4 5">AX-7</strain>
    </source>
</reference>
<dbReference type="InterPro" id="IPR000524">
    <property type="entry name" value="Tscrpt_reg_HTH_GntR"/>
</dbReference>
<dbReference type="Gene3D" id="1.20.120.530">
    <property type="entry name" value="GntR ligand-binding domain-like"/>
    <property type="match status" value="1"/>
</dbReference>
<dbReference type="InterPro" id="IPR008920">
    <property type="entry name" value="TF_FadR/GntR_C"/>
</dbReference>
<dbReference type="FunCoup" id="A0A402D5Z3">
    <property type="interactions" value="76"/>
</dbReference>
<dbReference type="AlphaFoldDB" id="A0A402D5Z3"/>
<dbReference type="GO" id="GO:0003677">
    <property type="term" value="F:DNA binding"/>
    <property type="evidence" value="ECO:0007669"/>
    <property type="project" value="UniProtKB-KW"/>
</dbReference>
<dbReference type="SUPFAM" id="SSF46785">
    <property type="entry name" value="Winged helix' DNA-binding domain"/>
    <property type="match status" value="1"/>
</dbReference>
<dbReference type="SUPFAM" id="SSF48008">
    <property type="entry name" value="GntR ligand-binding domain-like"/>
    <property type="match status" value="1"/>
</dbReference>
<dbReference type="OrthoDB" id="123088at2"/>
<evidence type="ECO:0000313" key="4">
    <source>
        <dbReference type="EMBL" id="BDI32492.1"/>
    </source>
</evidence>
<dbReference type="SMART" id="SM00345">
    <property type="entry name" value="HTH_GNTR"/>
    <property type="match status" value="1"/>
</dbReference>
<dbReference type="Pfam" id="PF00392">
    <property type="entry name" value="GntR"/>
    <property type="match status" value="1"/>
</dbReference>
<sequence>MPQTPRNNRLEVARVLERAILTGQYRSGDRLPEMHIARELGVSQASVREALQELEGLGLVLKYPNRGSVVTQLSGDDLVHIYQIRKELEPLAVSLAASHIRVESLRELQDCLAAMRDASDRADFASFSEADVRFHRLIWGSQPNRFLEKSLQTVCLPLFAFDLIRRHSAPQVDFTRTIRQHQLILNVLRSRNAELAARMMRRMIEQWLRQDLADYEML</sequence>
<evidence type="ECO:0000256" key="3">
    <source>
        <dbReference type="ARBA" id="ARBA00023163"/>
    </source>
</evidence>
<dbReference type="InterPro" id="IPR036390">
    <property type="entry name" value="WH_DNA-bd_sf"/>
</dbReference>
<dbReference type="InterPro" id="IPR036388">
    <property type="entry name" value="WH-like_DNA-bd_sf"/>
</dbReference>
<keyword evidence="1" id="KW-0805">Transcription regulation</keyword>
<dbReference type="PROSITE" id="PS50949">
    <property type="entry name" value="HTH_GNTR"/>
    <property type="match status" value="1"/>
</dbReference>
<organism evidence="4 5">
    <name type="scientific">Capsulimonas corticalis</name>
    <dbReference type="NCBI Taxonomy" id="2219043"/>
    <lineage>
        <taxon>Bacteria</taxon>
        <taxon>Bacillati</taxon>
        <taxon>Armatimonadota</taxon>
        <taxon>Armatimonadia</taxon>
        <taxon>Capsulimonadales</taxon>
        <taxon>Capsulimonadaceae</taxon>
        <taxon>Capsulimonas</taxon>
    </lineage>
</organism>
<protein>
    <submittedName>
        <fullName evidence="4">GntR family transcriptional regulator</fullName>
    </submittedName>
</protein>
<accession>A0A402D5Z3</accession>
<dbReference type="CDD" id="cd07377">
    <property type="entry name" value="WHTH_GntR"/>
    <property type="match status" value="1"/>
</dbReference>
<evidence type="ECO:0000256" key="2">
    <source>
        <dbReference type="ARBA" id="ARBA00023125"/>
    </source>
</evidence>
<keyword evidence="3" id="KW-0804">Transcription</keyword>
<evidence type="ECO:0000313" key="5">
    <source>
        <dbReference type="Proteomes" id="UP000287394"/>
    </source>
</evidence>
<dbReference type="Proteomes" id="UP000287394">
    <property type="component" value="Chromosome"/>
</dbReference>